<organism evidence="8 9">
    <name type="scientific">Eutypa lata (strain UCR-EL1)</name>
    <name type="common">Grapevine dieback disease fungus</name>
    <name type="synonym">Eutypa armeniacae</name>
    <dbReference type="NCBI Taxonomy" id="1287681"/>
    <lineage>
        <taxon>Eukaryota</taxon>
        <taxon>Fungi</taxon>
        <taxon>Dikarya</taxon>
        <taxon>Ascomycota</taxon>
        <taxon>Pezizomycotina</taxon>
        <taxon>Sordariomycetes</taxon>
        <taxon>Xylariomycetidae</taxon>
        <taxon>Xylariales</taxon>
        <taxon>Diatrypaceae</taxon>
        <taxon>Eutypa</taxon>
    </lineage>
</organism>
<keyword evidence="2" id="KW-0813">Transport</keyword>
<dbReference type="GO" id="GO:0016020">
    <property type="term" value="C:membrane"/>
    <property type="evidence" value="ECO:0007669"/>
    <property type="project" value="UniProtKB-SubCell"/>
</dbReference>
<feature type="transmembrane region" description="Helical" evidence="7">
    <location>
        <begin position="381"/>
        <end position="400"/>
    </location>
</feature>
<keyword evidence="9" id="KW-1185">Reference proteome</keyword>
<reference evidence="9" key="1">
    <citation type="journal article" date="2013" name="Genome Announc.">
        <title>Draft genome sequence of the grapevine dieback fungus Eutypa lata UCR-EL1.</title>
        <authorList>
            <person name="Blanco-Ulate B."/>
            <person name="Rolshausen P.E."/>
            <person name="Cantu D."/>
        </authorList>
    </citation>
    <scope>NUCLEOTIDE SEQUENCE [LARGE SCALE GENOMIC DNA]</scope>
    <source>
        <strain evidence="9">UCR-EL1</strain>
    </source>
</reference>
<feature type="transmembrane region" description="Helical" evidence="7">
    <location>
        <begin position="261"/>
        <end position="280"/>
    </location>
</feature>
<dbReference type="eggNOG" id="KOG2533">
    <property type="taxonomic scope" value="Eukaryota"/>
</dbReference>
<dbReference type="AlphaFoldDB" id="M7T082"/>
<feature type="transmembrane region" description="Helical" evidence="7">
    <location>
        <begin position="287"/>
        <end position="305"/>
    </location>
</feature>
<dbReference type="PANTHER" id="PTHR43791">
    <property type="entry name" value="PERMEASE-RELATED"/>
    <property type="match status" value="1"/>
</dbReference>
<evidence type="ECO:0000256" key="6">
    <source>
        <dbReference type="SAM" id="MobiDB-lite"/>
    </source>
</evidence>
<gene>
    <name evidence="8" type="ORF">UCREL1_626</name>
</gene>
<dbReference type="InterPro" id="IPR011701">
    <property type="entry name" value="MFS"/>
</dbReference>
<name>M7T082_EUTLA</name>
<dbReference type="Proteomes" id="UP000012174">
    <property type="component" value="Unassembled WGS sequence"/>
</dbReference>
<dbReference type="KEGG" id="ela:UCREL1_626"/>
<evidence type="ECO:0000313" key="8">
    <source>
        <dbReference type="EMBL" id="EMR72309.1"/>
    </source>
</evidence>
<sequence>MSTRENAHGPASEAQRFEVEGKGRDLVDEKPHVDYGSDEVESQGFDVHATKKLLRKIDWTLVPFLALLYLLSFLDRTNIGNARLAGLEEDLGMDPNSLQYNTALSCFFPWYVAAEIPSNLAIITLWYKRHECGFRMAIFFSAATASGAFGGLLARGIIEMDGLRGHSGWAWIFILEGIATLIVAIVAFFVMQDYPATAKFLNASEKQEVQRRLKEDRSALADEFDLKYFWDALRDWKICFSLFLPTIVANLGYTANTAQLMTVPPYVAACFFCIGAGFLADKWGHRGIFMIFFDVVGIIGFIMQIATTNNAVKYAGTFFAACGIYPNVPQGVAWNGNNIGGSTKRGVGIAMHVGFGNLGGAIAGFLYQAKDKPQYYPGHGTLIACLFMSLVLSVIMTLYLRRENARRDREYKHPDEYTAEEKWTEREKGDNATFFRYTV</sequence>
<keyword evidence="5 7" id="KW-0472">Membrane</keyword>
<dbReference type="HOGENOM" id="CLU_001265_0_1_1"/>
<feature type="transmembrane region" description="Helical" evidence="7">
    <location>
        <begin position="311"/>
        <end position="328"/>
    </location>
</feature>
<dbReference type="FunFam" id="1.20.1250.20:FF:000068">
    <property type="entry name" value="MFS general substrate transporter"/>
    <property type="match status" value="1"/>
</dbReference>
<feature type="transmembrane region" description="Helical" evidence="7">
    <location>
        <begin position="236"/>
        <end position="255"/>
    </location>
</feature>
<evidence type="ECO:0000256" key="3">
    <source>
        <dbReference type="ARBA" id="ARBA00022692"/>
    </source>
</evidence>
<keyword evidence="4 7" id="KW-1133">Transmembrane helix</keyword>
<proteinExistence type="predicted"/>
<feature type="region of interest" description="Disordered" evidence="6">
    <location>
        <begin position="1"/>
        <end position="23"/>
    </location>
</feature>
<dbReference type="SUPFAM" id="SSF103473">
    <property type="entry name" value="MFS general substrate transporter"/>
    <property type="match status" value="1"/>
</dbReference>
<accession>M7T082</accession>
<evidence type="ECO:0000256" key="5">
    <source>
        <dbReference type="ARBA" id="ARBA00023136"/>
    </source>
</evidence>
<protein>
    <submittedName>
        <fullName evidence="8">Putative high-affinity nicotinic acid transporter protein</fullName>
    </submittedName>
</protein>
<dbReference type="GO" id="GO:0022857">
    <property type="term" value="F:transmembrane transporter activity"/>
    <property type="evidence" value="ECO:0007669"/>
    <property type="project" value="InterPro"/>
</dbReference>
<evidence type="ECO:0000256" key="1">
    <source>
        <dbReference type="ARBA" id="ARBA00004141"/>
    </source>
</evidence>
<dbReference type="OrthoDB" id="2962993at2759"/>
<feature type="transmembrane region" description="Helical" evidence="7">
    <location>
        <begin position="349"/>
        <end position="369"/>
    </location>
</feature>
<feature type="transmembrane region" description="Helical" evidence="7">
    <location>
        <begin position="170"/>
        <end position="191"/>
    </location>
</feature>
<comment type="subcellular location">
    <subcellularLocation>
        <location evidence="1">Membrane</location>
        <topology evidence="1">Multi-pass membrane protein</topology>
    </subcellularLocation>
</comment>
<dbReference type="PANTHER" id="PTHR43791:SF57">
    <property type="entry name" value="MAJOR FACILITATOR SUPERFAMILY (MFS) PROFILE DOMAIN-CONTAINING PROTEIN"/>
    <property type="match status" value="1"/>
</dbReference>
<evidence type="ECO:0000256" key="2">
    <source>
        <dbReference type="ARBA" id="ARBA00022448"/>
    </source>
</evidence>
<dbReference type="InterPro" id="IPR036259">
    <property type="entry name" value="MFS_trans_sf"/>
</dbReference>
<feature type="transmembrane region" description="Helical" evidence="7">
    <location>
        <begin position="57"/>
        <end position="74"/>
    </location>
</feature>
<dbReference type="Pfam" id="PF07690">
    <property type="entry name" value="MFS_1"/>
    <property type="match status" value="2"/>
</dbReference>
<keyword evidence="3 7" id="KW-0812">Transmembrane</keyword>
<dbReference type="OMA" id="LPYVTMW"/>
<evidence type="ECO:0000256" key="7">
    <source>
        <dbReference type="SAM" id="Phobius"/>
    </source>
</evidence>
<feature type="transmembrane region" description="Helical" evidence="7">
    <location>
        <begin position="139"/>
        <end position="158"/>
    </location>
</feature>
<evidence type="ECO:0000256" key="4">
    <source>
        <dbReference type="ARBA" id="ARBA00022989"/>
    </source>
</evidence>
<evidence type="ECO:0000313" key="9">
    <source>
        <dbReference type="Proteomes" id="UP000012174"/>
    </source>
</evidence>
<dbReference type="Gene3D" id="1.20.1250.20">
    <property type="entry name" value="MFS general substrate transporter like domains"/>
    <property type="match status" value="2"/>
</dbReference>
<dbReference type="EMBL" id="KB705475">
    <property type="protein sequence ID" value="EMR72309.1"/>
    <property type="molecule type" value="Genomic_DNA"/>
</dbReference>